<dbReference type="PROSITE" id="PS50262">
    <property type="entry name" value="G_PROTEIN_RECEP_F1_2"/>
    <property type="match status" value="1"/>
</dbReference>
<evidence type="ECO:0000259" key="12">
    <source>
        <dbReference type="PROSITE" id="PS50262"/>
    </source>
</evidence>
<dbReference type="Pfam" id="PF13853">
    <property type="entry name" value="7tm_4"/>
    <property type="match status" value="1"/>
</dbReference>
<organism evidence="13 14">
    <name type="scientific">Oryctolagus cuniculus</name>
    <name type="common">Rabbit</name>
    <dbReference type="NCBI Taxonomy" id="9986"/>
    <lineage>
        <taxon>Eukaryota</taxon>
        <taxon>Metazoa</taxon>
        <taxon>Chordata</taxon>
        <taxon>Craniata</taxon>
        <taxon>Vertebrata</taxon>
        <taxon>Euteleostomi</taxon>
        <taxon>Mammalia</taxon>
        <taxon>Eutheria</taxon>
        <taxon>Euarchontoglires</taxon>
        <taxon>Glires</taxon>
        <taxon>Lagomorpha</taxon>
        <taxon>Leporidae</taxon>
        <taxon>Oryctolagus</taxon>
    </lineage>
</organism>
<dbReference type="STRING" id="9986.ENSOCUP00000030559"/>
<evidence type="ECO:0000256" key="3">
    <source>
        <dbReference type="ARBA" id="ARBA00022692"/>
    </source>
</evidence>
<dbReference type="Ensembl" id="ENSOCUT00000061282.1">
    <property type="protein sequence ID" value="ENSOCUP00000030559.1"/>
    <property type="gene ID" value="ENSOCUG00000036827.1"/>
</dbReference>
<dbReference type="PRINTS" id="PR00245">
    <property type="entry name" value="OLFACTORYR"/>
</dbReference>
<dbReference type="InterPro" id="IPR000725">
    <property type="entry name" value="Olfact_rcpt"/>
</dbReference>
<feature type="domain" description="G-protein coupled receptors family 1 profile" evidence="12">
    <location>
        <begin position="46"/>
        <end position="297"/>
    </location>
</feature>
<reference evidence="13" key="3">
    <citation type="submission" date="2025-09" db="UniProtKB">
        <authorList>
            <consortium name="Ensembl"/>
        </authorList>
    </citation>
    <scope>IDENTIFICATION</scope>
    <source>
        <strain evidence="13">Thorbecke</strain>
    </source>
</reference>
<dbReference type="GeneTree" id="ENSGT01150000286908"/>
<dbReference type="InterPro" id="IPR000276">
    <property type="entry name" value="GPCR_Rhodpsn"/>
</dbReference>
<feature type="transmembrane region" description="Helical" evidence="11">
    <location>
        <begin position="103"/>
        <end position="125"/>
    </location>
</feature>
<evidence type="ECO:0000256" key="6">
    <source>
        <dbReference type="ARBA" id="ARBA00023040"/>
    </source>
</evidence>
<dbReference type="AlphaFoldDB" id="A0A5F9CAM7"/>
<comment type="subcellular location">
    <subcellularLocation>
        <location evidence="11">Cell membrane</location>
        <topology evidence="11">Multi-pass membrane protein</topology>
    </subcellularLocation>
    <subcellularLocation>
        <location evidence="1">Membrane</location>
        <topology evidence="1">Multi-pass membrane protein</topology>
    </subcellularLocation>
</comment>
<keyword evidence="8 10" id="KW-0675">Receptor</keyword>
<keyword evidence="7 11" id="KW-0472">Membrane</keyword>
<reference evidence="13 14" key="1">
    <citation type="journal article" date="2011" name="Nature">
        <title>A high-resolution map of human evolutionary constraint using 29 mammals.</title>
        <authorList>
            <person name="Lindblad-Toh K."/>
            <person name="Garber M."/>
            <person name="Zuk O."/>
            <person name="Lin M.F."/>
            <person name="Parker B.J."/>
            <person name="Washietl S."/>
            <person name="Kheradpour P."/>
            <person name="Ernst J."/>
            <person name="Jordan G."/>
            <person name="Mauceli E."/>
            <person name="Ward L.D."/>
            <person name="Lowe C.B."/>
            <person name="Holloway A.K."/>
            <person name="Clamp M."/>
            <person name="Gnerre S."/>
            <person name="Alfoldi J."/>
            <person name="Beal K."/>
            <person name="Chang J."/>
            <person name="Clawson H."/>
            <person name="Cuff J."/>
            <person name="Di Palma F."/>
            <person name="Fitzgerald S."/>
            <person name="Flicek P."/>
            <person name="Guttman M."/>
            <person name="Hubisz M.J."/>
            <person name="Jaffe D.B."/>
            <person name="Jungreis I."/>
            <person name="Kent W.J."/>
            <person name="Kostka D."/>
            <person name="Lara M."/>
            <person name="Martins A.L."/>
            <person name="Massingham T."/>
            <person name="Moltke I."/>
            <person name="Raney B.J."/>
            <person name="Rasmussen M.D."/>
            <person name="Robinson J."/>
            <person name="Stark A."/>
            <person name="Vilella A.J."/>
            <person name="Wen J."/>
            <person name="Xie X."/>
            <person name="Zody M.C."/>
            <person name="Baldwin J."/>
            <person name="Bloom T."/>
            <person name="Chin C.W."/>
            <person name="Heiman D."/>
            <person name="Nicol R."/>
            <person name="Nusbaum C."/>
            <person name="Young S."/>
            <person name="Wilkinson J."/>
            <person name="Worley K.C."/>
            <person name="Kovar C.L."/>
            <person name="Muzny D.M."/>
            <person name="Gibbs R.A."/>
            <person name="Cree A."/>
            <person name="Dihn H.H."/>
            <person name="Fowler G."/>
            <person name="Jhangiani S."/>
            <person name="Joshi V."/>
            <person name="Lee S."/>
            <person name="Lewis L.R."/>
            <person name="Nazareth L.V."/>
            <person name="Okwuonu G."/>
            <person name="Santibanez J."/>
            <person name="Warren W.C."/>
            <person name="Mardis E.R."/>
            <person name="Weinstock G.M."/>
            <person name="Wilson R.K."/>
            <person name="Delehaunty K."/>
            <person name="Dooling D."/>
            <person name="Fronik C."/>
            <person name="Fulton L."/>
            <person name="Fulton B."/>
            <person name="Graves T."/>
            <person name="Minx P."/>
            <person name="Sodergren E."/>
            <person name="Birney E."/>
            <person name="Margulies E.H."/>
            <person name="Herrero J."/>
            <person name="Green E.D."/>
            <person name="Haussler D."/>
            <person name="Siepel A."/>
            <person name="Goldman N."/>
            <person name="Pollard K.S."/>
            <person name="Pedersen J.S."/>
            <person name="Lander E.S."/>
            <person name="Kellis M."/>
        </authorList>
    </citation>
    <scope>NUCLEOTIDE SEQUENCE [LARGE SCALE GENOMIC DNA]</scope>
    <source>
        <strain evidence="13 14">Thorbecke inbred</strain>
    </source>
</reference>
<reference evidence="13" key="2">
    <citation type="submission" date="2025-08" db="UniProtKB">
        <authorList>
            <consortium name="Ensembl"/>
        </authorList>
    </citation>
    <scope>IDENTIFICATION</scope>
    <source>
        <strain evidence="13">Thorbecke</strain>
    </source>
</reference>
<dbReference type="GO" id="GO:0071396">
    <property type="term" value="P:cellular response to lipid"/>
    <property type="evidence" value="ECO:0007669"/>
    <property type="project" value="UniProtKB-ARBA"/>
</dbReference>
<dbReference type="PANTHER" id="PTHR26450">
    <property type="entry name" value="OLFACTORY RECEPTOR 56B1-RELATED"/>
    <property type="match status" value="1"/>
</dbReference>
<evidence type="ECO:0000256" key="11">
    <source>
        <dbReference type="RuleBase" id="RU363047"/>
    </source>
</evidence>
<name>A0A5F9CAM7_RABIT</name>
<feature type="transmembrane region" description="Helical" evidence="11">
    <location>
        <begin position="28"/>
        <end position="54"/>
    </location>
</feature>
<proteinExistence type="inferred from homology"/>
<dbReference type="InterPro" id="IPR017452">
    <property type="entry name" value="GPCR_Rhodpsn_7TM"/>
</dbReference>
<comment type="similarity">
    <text evidence="10">Belongs to the G-protein coupled receptor 1 family.</text>
</comment>
<dbReference type="SUPFAM" id="SSF81321">
    <property type="entry name" value="Family A G protein-coupled receptor-like"/>
    <property type="match status" value="1"/>
</dbReference>
<dbReference type="FunFam" id="1.20.1070.10:FF:000002">
    <property type="entry name" value="Olfactory receptor"/>
    <property type="match status" value="1"/>
</dbReference>
<dbReference type="GO" id="GO:0004984">
    <property type="term" value="F:olfactory receptor activity"/>
    <property type="evidence" value="ECO:0007669"/>
    <property type="project" value="InterPro"/>
</dbReference>
<evidence type="ECO:0000256" key="5">
    <source>
        <dbReference type="ARBA" id="ARBA00022989"/>
    </source>
</evidence>
<evidence type="ECO:0000256" key="10">
    <source>
        <dbReference type="RuleBase" id="RU000688"/>
    </source>
</evidence>
<dbReference type="InParanoid" id="A0A5F9CAM7"/>
<evidence type="ECO:0000256" key="1">
    <source>
        <dbReference type="ARBA" id="ARBA00004141"/>
    </source>
</evidence>
<keyword evidence="9 10" id="KW-0807">Transducer</keyword>
<keyword evidence="6 10" id="KW-0297">G-protein coupled receptor</keyword>
<evidence type="ECO:0000313" key="13">
    <source>
        <dbReference type="Ensembl" id="ENSOCUP00000030559.1"/>
    </source>
</evidence>
<keyword evidence="14" id="KW-1185">Reference proteome</keyword>
<dbReference type="InterPro" id="IPR050402">
    <property type="entry name" value="OR51/52/56-like"/>
</dbReference>
<dbReference type="PROSITE" id="PS00237">
    <property type="entry name" value="G_PROTEIN_RECEP_F1_1"/>
    <property type="match status" value="1"/>
</dbReference>
<feature type="transmembrane region" description="Helical" evidence="11">
    <location>
        <begin position="276"/>
        <end position="296"/>
    </location>
</feature>
<evidence type="ECO:0000256" key="8">
    <source>
        <dbReference type="ARBA" id="ARBA00023170"/>
    </source>
</evidence>
<dbReference type="Proteomes" id="UP000001811">
    <property type="component" value="Chromosome 1"/>
</dbReference>
<sequence>MKICTPGFNGSKPISSFFLTGIPGLEAFHIWLSIPFCCLCVMALMGNSIILYVVMTDSSLHEPMYYFLSMLSATDMGITISSLPTTLGVFWFNARIISLDCCIVQMFFLHGFTLMESSVLLAMAFDRFVAICNPLRYAMILTNSRIIKAGVMIFVRMLINLMPLLLLLKRLSFCGPNVLSHSYCYHPDVIKCSCSSTKINSICGLVALILTSGIDIPCIFLSYVLIIKSILSIASTEERQKAFGTCVSHIGAVAIFYIPWIILALVHRFGHNAPPYVHTLMSNLHFLFPPVLNPIIYSVKTKQIRKAFLKLFPNRVGRLTMRQHR</sequence>
<gene>
    <name evidence="13" type="primary">LOC100348623</name>
</gene>
<keyword evidence="5 11" id="KW-1133">Transmembrane helix</keyword>
<keyword evidence="2 11" id="KW-0716">Sensory transduction</keyword>
<dbReference type="GO" id="GO:0005886">
    <property type="term" value="C:plasma membrane"/>
    <property type="evidence" value="ECO:0007669"/>
    <property type="project" value="UniProtKB-SubCell"/>
</dbReference>
<dbReference type="GO" id="GO:0004930">
    <property type="term" value="F:G protein-coupled receptor activity"/>
    <property type="evidence" value="ECO:0007669"/>
    <property type="project" value="UniProtKB-KW"/>
</dbReference>
<keyword evidence="11" id="KW-1003">Cell membrane</keyword>
<feature type="transmembrane region" description="Helical" evidence="11">
    <location>
        <begin position="146"/>
        <end position="168"/>
    </location>
</feature>
<dbReference type="EMBL" id="AAGW02008084">
    <property type="status" value="NOT_ANNOTATED_CDS"/>
    <property type="molecule type" value="Genomic_DNA"/>
</dbReference>
<dbReference type="Gene3D" id="1.20.1070.10">
    <property type="entry name" value="Rhodopsin 7-helix transmembrane proteins"/>
    <property type="match status" value="1"/>
</dbReference>
<feature type="transmembrane region" description="Helical" evidence="11">
    <location>
        <begin position="247"/>
        <end position="270"/>
    </location>
</feature>
<dbReference type="CDD" id="cd15222">
    <property type="entry name" value="7tmA_OR51-like"/>
    <property type="match status" value="1"/>
</dbReference>
<evidence type="ECO:0000256" key="2">
    <source>
        <dbReference type="ARBA" id="ARBA00022606"/>
    </source>
</evidence>
<feature type="transmembrane region" description="Helical" evidence="11">
    <location>
        <begin position="66"/>
        <end position="91"/>
    </location>
</feature>
<accession>A0A5F9CAM7</accession>
<dbReference type="PRINTS" id="PR00237">
    <property type="entry name" value="GPCRRHODOPSN"/>
</dbReference>
<dbReference type="PANTHER" id="PTHR26450:SF46">
    <property type="entry name" value="OLFACTORY RECEPTOR 51F1"/>
    <property type="match status" value="1"/>
</dbReference>
<evidence type="ECO:0000256" key="9">
    <source>
        <dbReference type="ARBA" id="ARBA00023224"/>
    </source>
</evidence>
<evidence type="ECO:0000256" key="4">
    <source>
        <dbReference type="ARBA" id="ARBA00022725"/>
    </source>
</evidence>
<evidence type="ECO:0000313" key="14">
    <source>
        <dbReference type="Proteomes" id="UP000001811"/>
    </source>
</evidence>
<keyword evidence="4 11" id="KW-0552">Olfaction</keyword>
<keyword evidence="3 10" id="KW-0812">Transmembrane</keyword>
<protein>
    <recommendedName>
        <fullName evidence="11">Olfactory receptor</fullName>
    </recommendedName>
</protein>
<evidence type="ECO:0000256" key="7">
    <source>
        <dbReference type="ARBA" id="ARBA00023136"/>
    </source>
</evidence>
<feature type="transmembrane region" description="Helical" evidence="11">
    <location>
        <begin position="205"/>
        <end position="226"/>
    </location>
</feature>